<dbReference type="Proteomes" id="UP001151760">
    <property type="component" value="Unassembled WGS sequence"/>
</dbReference>
<dbReference type="InterPro" id="IPR054722">
    <property type="entry name" value="PolX-like_BBD"/>
</dbReference>
<evidence type="ECO:0000259" key="2">
    <source>
        <dbReference type="Pfam" id="PF22936"/>
    </source>
</evidence>
<name>A0ABQ5AIU3_9ASTR</name>
<organism evidence="3 4">
    <name type="scientific">Tanacetum coccineum</name>
    <dbReference type="NCBI Taxonomy" id="301880"/>
    <lineage>
        <taxon>Eukaryota</taxon>
        <taxon>Viridiplantae</taxon>
        <taxon>Streptophyta</taxon>
        <taxon>Embryophyta</taxon>
        <taxon>Tracheophyta</taxon>
        <taxon>Spermatophyta</taxon>
        <taxon>Magnoliopsida</taxon>
        <taxon>eudicotyledons</taxon>
        <taxon>Gunneridae</taxon>
        <taxon>Pentapetalae</taxon>
        <taxon>asterids</taxon>
        <taxon>campanulids</taxon>
        <taxon>Asterales</taxon>
        <taxon>Asteraceae</taxon>
        <taxon>Asteroideae</taxon>
        <taxon>Anthemideae</taxon>
        <taxon>Anthemidinae</taxon>
        <taxon>Tanacetum</taxon>
    </lineage>
</organism>
<reference evidence="3" key="1">
    <citation type="journal article" date="2022" name="Int. J. Mol. Sci.">
        <title>Draft Genome of Tanacetum Coccineum: Genomic Comparison of Closely Related Tanacetum-Family Plants.</title>
        <authorList>
            <person name="Yamashiro T."/>
            <person name="Shiraishi A."/>
            <person name="Nakayama K."/>
            <person name="Satake H."/>
        </authorList>
    </citation>
    <scope>NUCLEOTIDE SEQUENCE</scope>
</reference>
<comment type="caution">
    <text evidence="3">The sequence shown here is derived from an EMBL/GenBank/DDBJ whole genome shotgun (WGS) entry which is preliminary data.</text>
</comment>
<sequence length="205" mass="23420">MGRLKTRHIREERVQQARLQTLKSEFEMLHMKEDETIDAFTTKLTTLVNKASSLGHTMKDGELVRKLLNAIGHIAPRCPDRAKHNEQSHLVEEGRGRQKHNEQSHLVEENLEPTLLMAILEDEEQNVSQEGIGYKETNKESLWYLDNGASNHMTGVREHFKELDEKVSGKVKFGDGSYIEIKGKGSIIIECDDESKIIITWSINS</sequence>
<evidence type="ECO:0000313" key="4">
    <source>
        <dbReference type="Proteomes" id="UP001151760"/>
    </source>
</evidence>
<dbReference type="PANTHER" id="PTHR35317">
    <property type="entry name" value="OS04G0629600 PROTEIN"/>
    <property type="match status" value="1"/>
</dbReference>
<dbReference type="PANTHER" id="PTHR35317:SF38">
    <property type="entry name" value="RNA-DIRECTED DNA POLYMERASE"/>
    <property type="match status" value="1"/>
</dbReference>
<evidence type="ECO:0000313" key="3">
    <source>
        <dbReference type="EMBL" id="GJT01422.1"/>
    </source>
</evidence>
<dbReference type="Pfam" id="PF14223">
    <property type="entry name" value="Retrotran_gag_2"/>
    <property type="match status" value="1"/>
</dbReference>
<reference evidence="3" key="2">
    <citation type="submission" date="2022-01" db="EMBL/GenBank/DDBJ databases">
        <authorList>
            <person name="Yamashiro T."/>
            <person name="Shiraishi A."/>
            <person name="Satake H."/>
            <person name="Nakayama K."/>
        </authorList>
    </citation>
    <scope>NUCLEOTIDE SEQUENCE</scope>
</reference>
<proteinExistence type="predicted"/>
<dbReference type="EMBL" id="BQNB010012269">
    <property type="protein sequence ID" value="GJT01422.1"/>
    <property type="molecule type" value="Genomic_DNA"/>
</dbReference>
<accession>A0ABQ5AIU3</accession>
<feature type="region of interest" description="Disordered" evidence="1">
    <location>
        <begin position="79"/>
        <end position="104"/>
    </location>
</feature>
<feature type="domain" description="Retrovirus-related Pol polyprotein from transposon TNT 1-94-like beta-barrel" evidence="2">
    <location>
        <begin position="143"/>
        <end position="199"/>
    </location>
</feature>
<gene>
    <name evidence="3" type="ORF">Tco_0822591</name>
</gene>
<evidence type="ECO:0000256" key="1">
    <source>
        <dbReference type="SAM" id="MobiDB-lite"/>
    </source>
</evidence>
<dbReference type="Pfam" id="PF22936">
    <property type="entry name" value="Pol_BBD"/>
    <property type="match status" value="1"/>
</dbReference>
<keyword evidence="4" id="KW-1185">Reference proteome</keyword>
<protein>
    <recommendedName>
        <fullName evidence="2">Retrovirus-related Pol polyprotein from transposon TNT 1-94-like beta-barrel domain-containing protein</fullName>
    </recommendedName>
</protein>